<dbReference type="eggNOG" id="ENOG503485K">
    <property type="taxonomic scope" value="Bacteria"/>
</dbReference>
<dbReference type="InterPro" id="IPR018958">
    <property type="entry name" value="Knr4/Smi1-like_dom"/>
</dbReference>
<dbReference type="EMBL" id="LQRA01000046">
    <property type="protein sequence ID" value="KZE80902.1"/>
    <property type="molecule type" value="Genomic_DNA"/>
</dbReference>
<feature type="domain" description="Knr4/Smi1-like" evidence="1">
    <location>
        <begin position="21"/>
        <end position="131"/>
    </location>
</feature>
<evidence type="ECO:0000313" key="2">
    <source>
        <dbReference type="EMBL" id="KZE80902.1"/>
    </source>
</evidence>
<organism evidence="2 3">
    <name type="scientific">Paenibacillus elgii</name>
    <dbReference type="NCBI Taxonomy" id="189691"/>
    <lineage>
        <taxon>Bacteria</taxon>
        <taxon>Bacillati</taxon>
        <taxon>Bacillota</taxon>
        <taxon>Bacilli</taxon>
        <taxon>Bacillales</taxon>
        <taxon>Paenibacillaceae</taxon>
        <taxon>Paenibacillus</taxon>
    </lineage>
</organism>
<dbReference type="InterPro" id="IPR037883">
    <property type="entry name" value="Knr4/Smi1-like_sf"/>
</dbReference>
<protein>
    <recommendedName>
        <fullName evidence="1">Knr4/Smi1-like domain-containing protein</fullName>
    </recommendedName>
</protein>
<dbReference type="Gene3D" id="3.40.1580.10">
    <property type="entry name" value="SMI1/KNR4-like"/>
    <property type="match status" value="1"/>
</dbReference>
<evidence type="ECO:0000313" key="3">
    <source>
        <dbReference type="Proteomes" id="UP000076563"/>
    </source>
</evidence>
<reference evidence="3" key="1">
    <citation type="submission" date="2016-01" db="EMBL/GenBank/DDBJ databases">
        <title>Draft genome of Chromobacterium sp. F49.</title>
        <authorList>
            <person name="Hong K.W."/>
        </authorList>
    </citation>
    <scope>NUCLEOTIDE SEQUENCE [LARGE SCALE GENOMIC DNA]</scope>
    <source>
        <strain evidence="3">M63</strain>
    </source>
</reference>
<proteinExistence type="predicted"/>
<dbReference type="Pfam" id="PF09346">
    <property type="entry name" value="SMI1_KNR4"/>
    <property type="match status" value="1"/>
</dbReference>
<dbReference type="OrthoDB" id="2608525at2"/>
<sequence>MNMENGRKNPMTESAQESLSIEEIESKLGIVFPASYKQMLQDLKNSNNGWLKEYRLKDFNGYTEWSIRFIQPNSSYMDSIESVNELVPEPYTIIPFAWSVSSGNWLVFDYRKANAEPPIMYIDHEIAVVKEDSEECAREVNKTAAEVLEENLTALCGSFEILCGALQLQED</sequence>
<dbReference type="AlphaFoldDB" id="A0A165RD43"/>
<accession>A0A165RD43</accession>
<dbReference type="SUPFAM" id="SSF160631">
    <property type="entry name" value="SMI1/KNR4-like"/>
    <property type="match status" value="1"/>
</dbReference>
<dbReference type="Proteomes" id="UP000076563">
    <property type="component" value="Unassembled WGS sequence"/>
</dbReference>
<keyword evidence="3" id="KW-1185">Reference proteome</keyword>
<comment type="caution">
    <text evidence="2">The sequence shown here is derived from an EMBL/GenBank/DDBJ whole genome shotgun (WGS) entry which is preliminary data.</text>
</comment>
<gene>
    <name evidence="2" type="ORF">AV654_11170</name>
</gene>
<name>A0A165RD43_9BACL</name>
<evidence type="ECO:0000259" key="1">
    <source>
        <dbReference type="Pfam" id="PF09346"/>
    </source>
</evidence>